<evidence type="ECO:0000313" key="3">
    <source>
        <dbReference type="Proteomes" id="UP000594638"/>
    </source>
</evidence>
<name>A0A8S0RH49_OLEEU</name>
<feature type="region of interest" description="Disordered" evidence="1">
    <location>
        <begin position="33"/>
        <end position="126"/>
    </location>
</feature>
<dbReference type="AlphaFoldDB" id="A0A8S0RH49"/>
<dbReference type="OrthoDB" id="29308at2759"/>
<comment type="caution">
    <text evidence="2">The sequence shown here is derived from an EMBL/GenBank/DDBJ whole genome shotgun (WGS) entry which is preliminary data.</text>
</comment>
<keyword evidence="3" id="KW-1185">Reference proteome</keyword>
<dbReference type="EMBL" id="CACTIH010003621">
    <property type="protein sequence ID" value="CAA2978624.1"/>
    <property type="molecule type" value="Genomic_DNA"/>
</dbReference>
<evidence type="ECO:0000313" key="2">
    <source>
        <dbReference type="EMBL" id="CAA2978624.1"/>
    </source>
</evidence>
<dbReference type="Proteomes" id="UP000594638">
    <property type="component" value="Unassembled WGS sequence"/>
</dbReference>
<organism evidence="2 3">
    <name type="scientific">Olea europaea subsp. europaea</name>
    <dbReference type="NCBI Taxonomy" id="158383"/>
    <lineage>
        <taxon>Eukaryota</taxon>
        <taxon>Viridiplantae</taxon>
        <taxon>Streptophyta</taxon>
        <taxon>Embryophyta</taxon>
        <taxon>Tracheophyta</taxon>
        <taxon>Spermatophyta</taxon>
        <taxon>Magnoliopsida</taxon>
        <taxon>eudicotyledons</taxon>
        <taxon>Gunneridae</taxon>
        <taxon>Pentapetalae</taxon>
        <taxon>asterids</taxon>
        <taxon>lamiids</taxon>
        <taxon>Lamiales</taxon>
        <taxon>Oleaceae</taxon>
        <taxon>Oleeae</taxon>
        <taxon>Olea</taxon>
    </lineage>
</organism>
<sequence>MEEKTMKLEGLSRTTFVTGHRMHLQLEARILTPERTRMLNQKEPKSKSHDDQSQPVAVHHCNHQEVVPSNYKKRTRHLHDTPKKRRQNLLKLREKLKIHRRQSATERKRQSNLKYVEGRPNPHAQHLKWRSPRKAPMMVPNTPNEVICWVLGEYGIADGKYPASYIIGKLCAAEAHSTDDTVKLGLAGSVAAVGGGRELQSKSWGLRVGVATSEIARSSEGQLVDKDAIQARQGFGFDLNEIGWF</sequence>
<accession>A0A8S0RH49</accession>
<evidence type="ECO:0000256" key="1">
    <source>
        <dbReference type="SAM" id="MobiDB-lite"/>
    </source>
</evidence>
<dbReference type="Gramene" id="OE9A060600T1">
    <property type="protein sequence ID" value="OE9A060600C1"/>
    <property type="gene ID" value="OE9A060600"/>
</dbReference>
<protein>
    <submittedName>
        <fullName evidence="2">AP-4 complex subunit epsilon</fullName>
    </submittedName>
</protein>
<gene>
    <name evidence="2" type="ORF">OLEA9_A060600</name>
</gene>
<reference evidence="2 3" key="1">
    <citation type="submission" date="2019-12" db="EMBL/GenBank/DDBJ databases">
        <authorList>
            <person name="Alioto T."/>
            <person name="Alioto T."/>
            <person name="Gomez Garrido J."/>
        </authorList>
    </citation>
    <scope>NUCLEOTIDE SEQUENCE [LARGE SCALE GENOMIC DNA]</scope>
</reference>
<proteinExistence type="predicted"/>
<feature type="compositionally biased region" description="Basic residues" evidence="1">
    <location>
        <begin position="71"/>
        <end position="102"/>
    </location>
</feature>
<feature type="compositionally biased region" description="Basic and acidic residues" evidence="1">
    <location>
        <begin position="33"/>
        <end position="52"/>
    </location>
</feature>